<name>A0A250WQR0_9CHLO</name>
<dbReference type="OrthoDB" id="497927at2759"/>
<dbReference type="AlphaFoldDB" id="A0A250WQR0"/>
<dbReference type="SUPFAM" id="SSF53613">
    <property type="entry name" value="Ribokinase-like"/>
    <property type="match status" value="1"/>
</dbReference>
<protein>
    <recommendedName>
        <fullName evidence="1">Carbohydrate kinase PfkB domain-containing protein</fullName>
    </recommendedName>
</protein>
<proteinExistence type="predicted"/>
<sequence length="324" mass="34664">MELDCVCFTLIIDDIVFPDGTTCMAQLGGGGSQSLFGFQLVSGSKGLVGLAAGVGTDLPESCKDWLYRIKADTSGLILHSRQTPRAWQIFESDGRRTQVYRHLGDPCDELYEMLRPKVDDLPESYKHAKSYHIGIHPQHPPLSLLRTLRQAAHAQGGLLSVEPYTASDSLLTSPHLGQLLSACDIFSPNELEAESMVGRGSPQKNMMTLLDASPCDGAQTIVIRCGDKGAMAATRKGPSQDSSIGFMLPAVEDTQVVDVTGCGNAFCGGFLASFIGKTGKAGDLLESLAWGSTAASFMAEEKGVPKMGVLQLKVCSMLSYHGMR</sequence>
<dbReference type="Gene3D" id="3.40.1190.20">
    <property type="match status" value="1"/>
</dbReference>
<dbReference type="Proteomes" id="UP000232323">
    <property type="component" value="Unassembled WGS sequence"/>
</dbReference>
<evidence type="ECO:0000259" key="1">
    <source>
        <dbReference type="Pfam" id="PF00294"/>
    </source>
</evidence>
<dbReference type="Pfam" id="PF00294">
    <property type="entry name" value="PfkB"/>
    <property type="match status" value="1"/>
</dbReference>
<gene>
    <name evidence="2" type="ORF">CEUSTIGMA_g606.t1</name>
</gene>
<comment type="caution">
    <text evidence="2">The sequence shown here is derived from an EMBL/GenBank/DDBJ whole genome shotgun (WGS) entry which is preliminary data.</text>
</comment>
<dbReference type="InterPro" id="IPR011611">
    <property type="entry name" value="PfkB_dom"/>
</dbReference>
<accession>A0A250WQR0</accession>
<evidence type="ECO:0000313" key="3">
    <source>
        <dbReference type="Proteomes" id="UP000232323"/>
    </source>
</evidence>
<feature type="domain" description="Carbohydrate kinase PfkB" evidence="1">
    <location>
        <begin position="54"/>
        <end position="304"/>
    </location>
</feature>
<evidence type="ECO:0000313" key="2">
    <source>
        <dbReference type="EMBL" id="GAX73153.1"/>
    </source>
</evidence>
<dbReference type="PANTHER" id="PTHR47098:SF2">
    <property type="entry name" value="PROTEIN MAK32"/>
    <property type="match status" value="1"/>
</dbReference>
<dbReference type="InterPro" id="IPR029056">
    <property type="entry name" value="Ribokinase-like"/>
</dbReference>
<reference evidence="2 3" key="1">
    <citation type="submission" date="2017-08" db="EMBL/GenBank/DDBJ databases">
        <title>Acidophilic green algal genome provides insights into adaptation to an acidic environment.</title>
        <authorList>
            <person name="Hirooka S."/>
            <person name="Hirose Y."/>
            <person name="Kanesaki Y."/>
            <person name="Higuchi S."/>
            <person name="Fujiwara T."/>
            <person name="Onuma R."/>
            <person name="Era A."/>
            <person name="Ohbayashi R."/>
            <person name="Uzuka A."/>
            <person name="Nozaki H."/>
            <person name="Yoshikawa H."/>
            <person name="Miyagishima S.Y."/>
        </authorList>
    </citation>
    <scope>NUCLEOTIDE SEQUENCE [LARGE SCALE GENOMIC DNA]</scope>
    <source>
        <strain evidence="2 3">NIES-2499</strain>
    </source>
</reference>
<keyword evidence="3" id="KW-1185">Reference proteome</keyword>
<organism evidence="2 3">
    <name type="scientific">Chlamydomonas eustigma</name>
    <dbReference type="NCBI Taxonomy" id="1157962"/>
    <lineage>
        <taxon>Eukaryota</taxon>
        <taxon>Viridiplantae</taxon>
        <taxon>Chlorophyta</taxon>
        <taxon>core chlorophytes</taxon>
        <taxon>Chlorophyceae</taxon>
        <taxon>CS clade</taxon>
        <taxon>Chlamydomonadales</taxon>
        <taxon>Chlamydomonadaceae</taxon>
        <taxon>Chlamydomonas</taxon>
    </lineage>
</organism>
<dbReference type="STRING" id="1157962.A0A250WQR0"/>
<dbReference type="PANTHER" id="PTHR47098">
    <property type="entry name" value="PROTEIN MAK32"/>
    <property type="match status" value="1"/>
</dbReference>
<dbReference type="EMBL" id="BEGY01000002">
    <property type="protein sequence ID" value="GAX73153.1"/>
    <property type="molecule type" value="Genomic_DNA"/>
</dbReference>